<dbReference type="Proteomes" id="UP000219559">
    <property type="component" value="Unassembled WGS sequence"/>
</dbReference>
<accession>A0A2A4GB34</accession>
<reference evidence="1 2" key="1">
    <citation type="submission" date="2017-04" db="EMBL/GenBank/DDBJ databases">
        <title>A new member of the family Flavobacteriaceae isolated from ascidians.</title>
        <authorList>
            <person name="Chen L."/>
        </authorList>
    </citation>
    <scope>NUCLEOTIDE SEQUENCE [LARGE SCALE GENOMIC DNA]</scope>
    <source>
        <strain evidence="1 2">HQA918</strain>
    </source>
</reference>
<comment type="caution">
    <text evidence="1">The sequence shown here is derived from an EMBL/GenBank/DDBJ whole genome shotgun (WGS) entry which is preliminary data.</text>
</comment>
<protein>
    <submittedName>
        <fullName evidence="1">Uncharacterized protein</fullName>
    </submittedName>
</protein>
<dbReference type="AlphaFoldDB" id="A0A2A4GB34"/>
<sequence>MFHILLANLVLLQALGVGARDIIQFNELVEHARFHQQTYGDDFLTFLSKHYGEQKEDHEKNHQEEKEQHGALPFQKATHVAELALTAPFLEMERPRLVLMEQRTKIFSYENLHSLFEPRGIFQPPKA</sequence>
<keyword evidence="2" id="KW-1185">Reference proteome</keyword>
<proteinExistence type="predicted"/>
<gene>
    <name evidence="1" type="ORF">B7P33_02410</name>
</gene>
<evidence type="ECO:0000313" key="1">
    <source>
        <dbReference type="EMBL" id="PCE66169.1"/>
    </source>
</evidence>
<dbReference type="EMBL" id="NBWU01000001">
    <property type="protein sequence ID" value="PCE66169.1"/>
    <property type="molecule type" value="Genomic_DNA"/>
</dbReference>
<organism evidence="1 2">
    <name type="scientific">Sediminicola luteus</name>
    <dbReference type="NCBI Taxonomy" id="319238"/>
    <lineage>
        <taxon>Bacteria</taxon>
        <taxon>Pseudomonadati</taxon>
        <taxon>Bacteroidota</taxon>
        <taxon>Flavobacteriia</taxon>
        <taxon>Flavobacteriales</taxon>
        <taxon>Flavobacteriaceae</taxon>
        <taxon>Sediminicola</taxon>
    </lineage>
</organism>
<name>A0A2A4GB34_9FLAO</name>
<evidence type="ECO:0000313" key="2">
    <source>
        <dbReference type="Proteomes" id="UP000219559"/>
    </source>
</evidence>